<proteinExistence type="predicted"/>
<sequence length="84" mass="9210">MLHNHRSCHCLCCFNLDKLLPATIPAIASEVSEPVLVFYAVEAEPVAEEGAEEIAIAQDPSNPEPAQGDVLHPQYCICCGKFQW</sequence>
<evidence type="ECO:0000313" key="1">
    <source>
        <dbReference type="EMBL" id="JAD99002.1"/>
    </source>
</evidence>
<dbReference type="EMBL" id="GBRH01198893">
    <property type="protein sequence ID" value="JAD99002.1"/>
    <property type="molecule type" value="Transcribed_RNA"/>
</dbReference>
<reference evidence="1" key="1">
    <citation type="submission" date="2014-09" db="EMBL/GenBank/DDBJ databases">
        <authorList>
            <person name="Magalhaes I.L.F."/>
            <person name="Oliveira U."/>
            <person name="Santos F.R."/>
            <person name="Vidigal T.H.D.A."/>
            <person name="Brescovit A.D."/>
            <person name="Santos A.J."/>
        </authorList>
    </citation>
    <scope>NUCLEOTIDE SEQUENCE</scope>
    <source>
        <tissue evidence="1">Shoot tissue taken approximately 20 cm above the soil surface</tissue>
    </source>
</reference>
<reference evidence="1" key="2">
    <citation type="journal article" date="2015" name="Data Brief">
        <title>Shoot transcriptome of the giant reed, Arundo donax.</title>
        <authorList>
            <person name="Barrero R.A."/>
            <person name="Guerrero F.D."/>
            <person name="Moolhuijzen P."/>
            <person name="Goolsby J.A."/>
            <person name="Tidwell J."/>
            <person name="Bellgard S.E."/>
            <person name="Bellgard M.I."/>
        </authorList>
    </citation>
    <scope>NUCLEOTIDE SEQUENCE</scope>
    <source>
        <tissue evidence="1">Shoot tissue taken approximately 20 cm above the soil surface</tissue>
    </source>
</reference>
<protein>
    <submittedName>
        <fullName evidence="1">Uncharacterized protein</fullName>
    </submittedName>
</protein>
<dbReference type="AlphaFoldDB" id="A0A0A9ESK0"/>
<organism evidence="1">
    <name type="scientific">Arundo donax</name>
    <name type="common">Giant reed</name>
    <name type="synonym">Donax arundinaceus</name>
    <dbReference type="NCBI Taxonomy" id="35708"/>
    <lineage>
        <taxon>Eukaryota</taxon>
        <taxon>Viridiplantae</taxon>
        <taxon>Streptophyta</taxon>
        <taxon>Embryophyta</taxon>
        <taxon>Tracheophyta</taxon>
        <taxon>Spermatophyta</taxon>
        <taxon>Magnoliopsida</taxon>
        <taxon>Liliopsida</taxon>
        <taxon>Poales</taxon>
        <taxon>Poaceae</taxon>
        <taxon>PACMAD clade</taxon>
        <taxon>Arundinoideae</taxon>
        <taxon>Arundineae</taxon>
        <taxon>Arundo</taxon>
    </lineage>
</organism>
<accession>A0A0A9ESK0</accession>
<name>A0A0A9ESK0_ARUDO</name>